<proteinExistence type="predicted"/>
<feature type="compositionally biased region" description="Acidic residues" evidence="1">
    <location>
        <begin position="335"/>
        <end position="347"/>
    </location>
</feature>
<accession>A0A4V1IY66</accession>
<dbReference type="AlphaFoldDB" id="A0A4V1IY66"/>
<feature type="region of interest" description="Disordered" evidence="1">
    <location>
        <begin position="186"/>
        <end position="235"/>
    </location>
</feature>
<reference evidence="3" key="1">
    <citation type="journal article" date="2018" name="Nat. Microbiol.">
        <title>Leveraging single-cell genomics to expand the fungal tree of life.</title>
        <authorList>
            <person name="Ahrendt S.R."/>
            <person name="Quandt C.A."/>
            <person name="Ciobanu D."/>
            <person name="Clum A."/>
            <person name="Salamov A."/>
            <person name="Andreopoulos B."/>
            <person name="Cheng J.F."/>
            <person name="Woyke T."/>
            <person name="Pelin A."/>
            <person name="Henrissat B."/>
            <person name="Reynolds N.K."/>
            <person name="Benny G.L."/>
            <person name="Smith M.E."/>
            <person name="James T.Y."/>
            <person name="Grigoriev I.V."/>
        </authorList>
    </citation>
    <scope>NUCLEOTIDE SEQUENCE [LARGE SCALE GENOMIC DNA]</scope>
</reference>
<feature type="non-terminal residue" evidence="2">
    <location>
        <position position="1"/>
    </location>
</feature>
<dbReference type="EMBL" id="KZ988008">
    <property type="protein sequence ID" value="RKP13489.1"/>
    <property type="molecule type" value="Genomic_DNA"/>
</dbReference>
<keyword evidence="3" id="KW-1185">Reference proteome</keyword>
<protein>
    <recommendedName>
        <fullName evidence="4">Trafficking protein particle complex subunit 11 C-terminal domain-containing protein</fullName>
    </recommendedName>
</protein>
<gene>
    <name evidence="2" type="ORF">BJ684DRAFT_16117</name>
</gene>
<dbReference type="PANTHER" id="PTHR14374">
    <property type="entry name" value="FOIE GRAS"/>
    <property type="match status" value="1"/>
</dbReference>
<name>A0A4V1IY66_9FUNG</name>
<evidence type="ECO:0008006" key="4">
    <source>
        <dbReference type="Google" id="ProtNLM"/>
    </source>
</evidence>
<feature type="region of interest" description="Disordered" evidence="1">
    <location>
        <begin position="297"/>
        <end position="347"/>
    </location>
</feature>
<evidence type="ECO:0000313" key="2">
    <source>
        <dbReference type="EMBL" id="RKP13489.1"/>
    </source>
</evidence>
<dbReference type="Proteomes" id="UP000267251">
    <property type="component" value="Unassembled WGS sequence"/>
</dbReference>
<evidence type="ECO:0000313" key="3">
    <source>
        <dbReference type="Proteomes" id="UP000267251"/>
    </source>
</evidence>
<feature type="compositionally biased region" description="Acidic residues" evidence="1">
    <location>
        <begin position="214"/>
        <end position="235"/>
    </location>
</feature>
<dbReference type="PANTHER" id="PTHR14374:SF0">
    <property type="entry name" value="TRAFFICKING PROTEIN PARTICLE COMPLEX SUBUNIT 11"/>
    <property type="match status" value="1"/>
</dbReference>
<feature type="compositionally biased region" description="Basic and acidic residues" evidence="1">
    <location>
        <begin position="312"/>
        <end position="334"/>
    </location>
</feature>
<sequence length="631" mass="68656">LDALGDDLLEGKIEREREREREVCRGEAAARERIVGGGERVVGTPPTLFRPHTTLMGVVQLEPKVEVEMVHAGPAFLHEMFPVSLIVTNEEKDSVQVRLSAGISVSGVSEPLDLMYEREDAEGGVRLLEENAGFGPFRVRYAVRRDDTRGGEAGSEVGEVTVGGEEWRMERVDEGGYLGLKRSSRDEEVGELGTGGGKGRSRRSSIHDGIVEVITEEDEAKEEGETEEGSEVGTDMEEESIYYEKSMSTIIGVSRPFEAAYEAYRVERVSRRKRLAEMIKRGIRKASMMDVAQGLGRADIDKGGDEGIEVNEGERHAPIDRKLIGAGDEDKASNEEDENEEDEEVGQEEMMETYALLARIRCNGPWDVEVDGVELALEDIFARGIGIEGSGVHVWRAGQIFHANFLVDVVAPEPGMGTGSTLSAAVDLGSVEVTWRRYGMEEGDMTEAELGFTGERVPLASRSRVLEAGGKGGVGDGDGSSVLSKTILGGGGGHGTFTQTLLPMPPLDISAAGGDALRVSFEVPSFAYQDEPFEMAFRLHNGATTTEEVSTTLELGGDGFTYAGYKSRSTVRILPMAEIFLRFNLFPLKPGRARLPRLVVQARRGGVREVPVEGLGEEGAVLFIKPRRFLP</sequence>
<evidence type="ECO:0000256" key="1">
    <source>
        <dbReference type="SAM" id="MobiDB-lite"/>
    </source>
</evidence>
<organism evidence="2 3">
    <name type="scientific">Piptocephalis cylindrospora</name>
    <dbReference type="NCBI Taxonomy" id="1907219"/>
    <lineage>
        <taxon>Eukaryota</taxon>
        <taxon>Fungi</taxon>
        <taxon>Fungi incertae sedis</taxon>
        <taxon>Zoopagomycota</taxon>
        <taxon>Zoopagomycotina</taxon>
        <taxon>Zoopagomycetes</taxon>
        <taxon>Zoopagales</taxon>
        <taxon>Piptocephalidaceae</taxon>
        <taxon>Piptocephalis</taxon>
    </lineage>
</organism>